<dbReference type="WBParaSite" id="TTAC_0000375701-mRNA-1">
    <property type="protein sequence ID" value="TTAC_0000375701-mRNA-1"/>
    <property type="gene ID" value="TTAC_0000375701"/>
</dbReference>
<sequence length="352" mass="38736">MVLIIFLAVSISINIVYVFISSCKKEKLISEVQLCGLKDNTTTTPSTPIVITHEDQMSGASTWKNFRALAIPPSAVPPPFPPHQLQSPAFLHPNDEEHATSNDISSDGLYVLHSNSLQASTAPQSIGLITHQSESPPPQRLANCPPSARPYKTIILRPVRTHSLSPLPPLTTTTTTTTKARQSRCLLLTSTTSNNENHNSSSNRPRDHRELLSMWDPESCRRVSLPDRDDEFTFSLFSSTPASTINVEVFDMRSWYETGGSHLRCRDGGLDRDRVDAVVLRRRRRVGGGRGLPFCDEGSDSTLLPSATNSTDRLSDAPKPFDLVSDMTKESGSNSQEASLKGIRKRNLSSKS</sequence>
<reference evidence="4" key="1">
    <citation type="submission" date="2017-02" db="UniProtKB">
        <authorList>
            <consortium name="WormBaseParasite"/>
        </authorList>
    </citation>
    <scope>IDENTIFICATION</scope>
</reference>
<dbReference type="EMBL" id="UYWX01002965">
    <property type="protein sequence ID" value="VDM23263.1"/>
    <property type="molecule type" value="Genomic_DNA"/>
</dbReference>
<dbReference type="STRING" id="6205.A0A0R3WSL7"/>
<evidence type="ECO:0000313" key="3">
    <source>
        <dbReference type="Proteomes" id="UP000274429"/>
    </source>
</evidence>
<feature type="region of interest" description="Disordered" evidence="1">
    <location>
        <begin position="82"/>
        <end position="103"/>
    </location>
</feature>
<dbReference type="AlphaFoldDB" id="A0A0R3WSL7"/>
<accession>A0A0R3WSL7</accession>
<keyword evidence="3" id="KW-1185">Reference proteome</keyword>
<organism evidence="4">
    <name type="scientific">Hydatigena taeniaeformis</name>
    <name type="common">Feline tapeworm</name>
    <name type="synonym">Taenia taeniaeformis</name>
    <dbReference type="NCBI Taxonomy" id="6205"/>
    <lineage>
        <taxon>Eukaryota</taxon>
        <taxon>Metazoa</taxon>
        <taxon>Spiralia</taxon>
        <taxon>Lophotrochozoa</taxon>
        <taxon>Platyhelminthes</taxon>
        <taxon>Cestoda</taxon>
        <taxon>Eucestoda</taxon>
        <taxon>Cyclophyllidea</taxon>
        <taxon>Taeniidae</taxon>
        <taxon>Hydatigera</taxon>
    </lineage>
</organism>
<dbReference type="Proteomes" id="UP000274429">
    <property type="component" value="Unassembled WGS sequence"/>
</dbReference>
<feature type="compositionally biased region" description="Polar residues" evidence="1">
    <location>
        <begin position="303"/>
        <end position="312"/>
    </location>
</feature>
<gene>
    <name evidence="2" type="ORF">TTAC_LOCUS3741</name>
</gene>
<evidence type="ECO:0000313" key="2">
    <source>
        <dbReference type="EMBL" id="VDM23263.1"/>
    </source>
</evidence>
<feature type="compositionally biased region" description="Basic residues" evidence="1">
    <location>
        <begin position="342"/>
        <end position="352"/>
    </location>
</feature>
<evidence type="ECO:0000256" key="1">
    <source>
        <dbReference type="SAM" id="MobiDB-lite"/>
    </source>
</evidence>
<protein>
    <submittedName>
        <fullName evidence="2 4">Uncharacterized protein</fullName>
    </submittedName>
</protein>
<feature type="region of interest" description="Disordered" evidence="1">
    <location>
        <begin position="303"/>
        <end position="352"/>
    </location>
</feature>
<proteinExistence type="predicted"/>
<reference evidence="2 3" key="2">
    <citation type="submission" date="2018-11" db="EMBL/GenBank/DDBJ databases">
        <authorList>
            <consortium name="Pathogen Informatics"/>
        </authorList>
    </citation>
    <scope>NUCLEOTIDE SEQUENCE [LARGE SCALE GENOMIC DNA]</scope>
</reference>
<name>A0A0R3WSL7_HYDTA</name>
<evidence type="ECO:0000313" key="4">
    <source>
        <dbReference type="WBParaSite" id="TTAC_0000375701-mRNA-1"/>
    </source>
</evidence>